<comment type="caution">
    <text evidence="2">The sequence shown here is derived from an EMBL/GenBank/DDBJ whole genome shotgun (WGS) entry which is preliminary data.</text>
</comment>
<name>A0A6A3AFP2_HIBSY</name>
<sequence>MNLLLKDGYAKVTSHVKLPNLVTISLFLVIISSLVIGKIAPFIFVDHVPKSGKNRYKFGLWTIAIESKFVLSTRVSVEGPQRMKEEYVEGIFESPTIVEETIPEQFKGAYSQALTTASNFQFLLGMPWPMDCEFLAAVWIRMLGNQEGSRKEDGGRRNENVSMDMWRVESITVNGARRRRRPRRKWVDCLRSDLKDLTLTENIPLIGKYGDLRPG</sequence>
<gene>
    <name evidence="2" type="ORF">F3Y22_tig00110528pilonHSYRG00360</name>
</gene>
<evidence type="ECO:0000313" key="2">
    <source>
        <dbReference type="EMBL" id="KAE8701669.1"/>
    </source>
</evidence>
<keyword evidence="1" id="KW-0812">Transmembrane</keyword>
<dbReference type="EMBL" id="VEPZ02001019">
    <property type="protein sequence ID" value="KAE8701669.1"/>
    <property type="molecule type" value="Genomic_DNA"/>
</dbReference>
<evidence type="ECO:0000313" key="3">
    <source>
        <dbReference type="Proteomes" id="UP000436088"/>
    </source>
</evidence>
<keyword evidence="1" id="KW-0472">Membrane</keyword>
<evidence type="ECO:0000256" key="1">
    <source>
        <dbReference type="SAM" id="Phobius"/>
    </source>
</evidence>
<feature type="transmembrane region" description="Helical" evidence="1">
    <location>
        <begin position="20"/>
        <end position="45"/>
    </location>
</feature>
<accession>A0A6A3AFP2</accession>
<reference evidence="2" key="1">
    <citation type="submission" date="2019-09" db="EMBL/GenBank/DDBJ databases">
        <title>Draft genome information of white flower Hibiscus syriacus.</title>
        <authorList>
            <person name="Kim Y.-M."/>
        </authorList>
    </citation>
    <scope>NUCLEOTIDE SEQUENCE [LARGE SCALE GENOMIC DNA]</scope>
    <source>
        <strain evidence="2">YM2019G1</strain>
    </source>
</reference>
<keyword evidence="3" id="KW-1185">Reference proteome</keyword>
<keyword evidence="1" id="KW-1133">Transmembrane helix</keyword>
<protein>
    <submittedName>
        <fullName evidence="2">Uncharacterized protein</fullName>
    </submittedName>
</protein>
<dbReference type="Proteomes" id="UP000436088">
    <property type="component" value="Unassembled WGS sequence"/>
</dbReference>
<proteinExistence type="predicted"/>
<organism evidence="2 3">
    <name type="scientific">Hibiscus syriacus</name>
    <name type="common">Rose of Sharon</name>
    <dbReference type="NCBI Taxonomy" id="106335"/>
    <lineage>
        <taxon>Eukaryota</taxon>
        <taxon>Viridiplantae</taxon>
        <taxon>Streptophyta</taxon>
        <taxon>Embryophyta</taxon>
        <taxon>Tracheophyta</taxon>
        <taxon>Spermatophyta</taxon>
        <taxon>Magnoliopsida</taxon>
        <taxon>eudicotyledons</taxon>
        <taxon>Gunneridae</taxon>
        <taxon>Pentapetalae</taxon>
        <taxon>rosids</taxon>
        <taxon>malvids</taxon>
        <taxon>Malvales</taxon>
        <taxon>Malvaceae</taxon>
        <taxon>Malvoideae</taxon>
        <taxon>Hibiscus</taxon>
    </lineage>
</organism>
<dbReference type="AlphaFoldDB" id="A0A6A3AFP2"/>